<feature type="transmembrane region" description="Helical" evidence="5">
    <location>
        <begin position="269"/>
        <end position="289"/>
    </location>
</feature>
<feature type="transmembrane region" description="Helical" evidence="5">
    <location>
        <begin position="68"/>
        <end position="88"/>
    </location>
</feature>
<dbReference type="InterPro" id="IPR050382">
    <property type="entry name" value="MFS_Na/Anion_cotransporter"/>
</dbReference>
<comment type="caution">
    <text evidence="7">The sequence shown here is derived from an EMBL/GenBank/DDBJ whole genome shotgun (WGS) entry which is preliminary data.</text>
</comment>
<dbReference type="InterPro" id="IPR036259">
    <property type="entry name" value="MFS_trans_sf"/>
</dbReference>
<dbReference type="Pfam" id="PF07690">
    <property type="entry name" value="MFS_1"/>
    <property type="match status" value="1"/>
</dbReference>
<dbReference type="PROSITE" id="PS50850">
    <property type="entry name" value="MFS"/>
    <property type="match status" value="1"/>
</dbReference>
<keyword evidence="4 5" id="KW-0472">Membrane</keyword>
<evidence type="ECO:0000256" key="3">
    <source>
        <dbReference type="ARBA" id="ARBA00022989"/>
    </source>
</evidence>
<organism evidence="7 8">
    <name type="scientific">Antricoccus suffuscus</name>
    <dbReference type="NCBI Taxonomy" id="1629062"/>
    <lineage>
        <taxon>Bacteria</taxon>
        <taxon>Bacillati</taxon>
        <taxon>Actinomycetota</taxon>
        <taxon>Actinomycetes</taxon>
        <taxon>Geodermatophilales</taxon>
        <taxon>Antricoccaceae</taxon>
        <taxon>Antricoccus</taxon>
    </lineage>
</organism>
<evidence type="ECO:0000256" key="5">
    <source>
        <dbReference type="SAM" id="Phobius"/>
    </source>
</evidence>
<evidence type="ECO:0000256" key="2">
    <source>
        <dbReference type="ARBA" id="ARBA00022692"/>
    </source>
</evidence>
<feature type="transmembrane region" description="Helical" evidence="5">
    <location>
        <begin position="234"/>
        <end position="257"/>
    </location>
</feature>
<feature type="transmembrane region" description="Helical" evidence="5">
    <location>
        <begin position="154"/>
        <end position="178"/>
    </location>
</feature>
<protein>
    <submittedName>
        <fullName evidence="7">Sugar phosphate permease</fullName>
    </submittedName>
</protein>
<feature type="transmembrane region" description="Helical" evidence="5">
    <location>
        <begin position="310"/>
        <end position="330"/>
    </location>
</feature>
<feature type="transmembrane region" description="Helical" evidence="5">
    <location>
        <begin position="95"/>
        <end position="115"/>
    </location>
</feature>
<feature type="domain" description="Major facilitator superfamily (MFS) profile" evidence="6">
    <location>
        <begin position="30"/>
        <end position="427"/>
    </location>
</feature>
<evidence type="ECO:0000256" key="1">
    <source>
        <dbReference type="ARBA" id="ARBA00004651"/>
    </source>
</evidence>
<dbReference type="Proteomes" id="UP000237752">
    <property type="component" value="Unassembled WGS sequence"/>
</dbReference>
<dbReference type="InterPro" id="IPR011701">
    <property type="entry name" value="MFS"/>
</dbReference>
<evidence type="ECO:0000313" key="7">
    <source>
        <dbReference type="EMBL" id="PRZ44307.1"/>
    </source>
</evidence>
<reference evidence="7 8" key="1">
    <citation type="submission" date="2018-03" db="EMBL/GenBank/DDBJ databases">
        <title>Genomic Encyclopedia of Archaeal and Bacterial Type Strains, Phase II (KMG-II): from individual species to whole genera.</title>
        <authorList>
            <person name="Goeker M."/>
        </authorList>
    </citation>
    <scope>NUCLEOTIDE SEQUENCE [LARGE SCALE GENOMIC DNA]</scope>
    <source>
        <strain evidence="7 8">DSM 100065</strain>
    </source>
</reference>
<feature type="transmembrane region" description="Helical" evidence="5">
    <location>
        <begin position="121"/>
        <end position="142"/>
    </location>
</feature>
<keyword evidence="8" id="KW-1185">Reference proteome</keyword>
<feature type="transmembrane region" description="Helical" evidence="5">
    <location>
        <begin position="403"/>
        <end position="423"/>
    </location>
</feature>
<evidence type="ECO:0000313" key="8">
    <source>
        <dbReference type="Proteomes" id="UP000237752"/>
    </source>
</evidence>
<dbReference type="CDD" id="cd17319">
    <property type="entry name" value="MFS_ExuT_GudP_like"/>
    <property type="match status" value="1"/>
</dbReference>
<evidence type="ECO:0000259" key="6">
    <source>
        <dbReference type="PROSITE" id="PS50850"/>
    </source>
</evidence>
<name>A0A2T1A757_9ACTN</name>
<dbReference type="Gene3D" id="1.20.1250.20">
    <property type="entry name" value="MFS general substrate transporter like domains"/>
    <property type="match status" value="2"/>
</dbReference>
<dbReference type="GO" id="GO:0022857">
    <property type="term" value="F:transmembrane transporter activity"/>
    <property type="evidence" value="ECO:0007669"/>
    <property type="project" value="InterPro"/>
</dbReference>
<sequence>MTATQANAQVQGSTQIASSPRRRTGRAWVITVMLLVFMLINFADKAALGLAAVDITKDLGLTNSQYGLLSSGFFFLFSVAALAVGIISDRVPTKWIILVMALIWSVSQVPLIGTVGFGTLLVSRIVLGAAEGPAFPVANYAVHKWFNNAGRSLPSAIVTIGAPLGVIVGAPAITWVIVHHGWHAAFLLLAVIGLVWSVVWIFVGRDGKNDDSLVVSTAEVESTRMPTWRILTSGTWLSSVFAGFAAYWALALLVAWLPKYLETQLGYSTTVTGTLIILPWAAGALGQLLQGGFTGRMMRRGMSSRKARGILGGVCVTVSGLAMLGFIFVPTGWVKIVFMTIGFNLAGIIFALSLTVCSEISPPKQRGRVLGTYAAIYATSGIIAPYLTGRLIDAIGAHNGYEISFLITALLLIVAGVIATVFIRPERDALRLRQNAVIERDDVSSVSAA</sequence>
<feature type="transmembrane region" description="Helical" evidence="5">
    <location>
        <begin position="27"/>
        <end position="48"/>
    </location>
</feature>
<dbReference type="InterPro" id="IPR020846">
    <property type="entry name" value="MFS_dom"/>
</dbReference>
<keyword evidence="3 5" id="KW-1133">Transmembrane helix</keyword>
<feature type="transmembrane region" description="Helical" evidence="5">
    <location>
        <begin position="336"/>
        <end position="357"/>
    </location>
</feature>
<accession>A0A2T1A757</accession>
<comment type="subcellular location">
    <subcellularLocation>
        <location evidence="1">Cell membrane</location>
        <topology evidence="1">Multi-pass membrane protein</topology>
    </subcellularLocation>
</comment>
<gene>
    <name evidence="7" type="ORF">CLV47_101433</name>
</gene>
<feature type="transmembrane region" description="Helical" evidence="5">
    <location>
        <begin position="369"/>
        <end position="388"/>
    </location>
</feature>
<feature type="transmembrane region" description="Helical" evidence="5">
    <location>
        <begin position="184"/>
        <end position="203"/>
    </location>
</feature>
<proteinExistence type="predicted"/>
<dbReference type="AlphaFoldDB" id="A0A2T1A757"/>
<dbReference type="SUPFAM" id="SSF103473">
    <property type="entry name" value="MFS general substrate transporter"/>
    <property type="match status" value="1"/>
</dbReference>
<dbReference type="GO" id="GO:0005886">
    <property type="term" value="C:plasma membrane"/>
    <property type="evidence" value="ECO:0007669"/>
    <property type="project" value="UniProtKB-SubCell"/>
</dbReference>
<evidence type="ECO:0000256" key="4">
    <source>
        <dbReference type="ARBA" id="ARBA00023136"/>
    </source>
</evidence>
<dbReference type="PANTHER" id="PTHR11662">
    <property type="entry name" value="SOLUTE CARRIER FAMILY 17"/>
    <property type="match status" value="1"/>
</dbReference>
<dbReference type="EMBL" id="PVUE01000001">
    <property type="protein sequence ID" value="PRZ44307.1"/>
    <property type="molecule type" value="Genomic_DNA"/>
</dbReference>
<dbReference type="RefSeq" id="WP_238145173.1">
    <property type="nucleotide sequence ID" value="NZ_PVUE01000001.1"/>
</dbReference>
<dbReference type="PANTHER" id="PTHR11662:SF450">
    <property type="entry name" value="BLR1003 PROTEIN"/>
    <property type="match status" value="1"/>
</dbReference>
<keyword evidence="2 5" id="KW-0812">Transmembrane</keyword>